<proteinExistence type="predicted"/>
<accession>A0A2H0NIR4</accession>
<organism evidence="1 2">
    <name type="scientific">Candidatus Gottesmanbacteria bacterium CG11_big_fil_rev_8_21_14_0_20_37_11</name>
    <dbReference type="NCBI Taxonomy" id="1974575"/>
    <lineage>
        <taxon>Bacteria</taxon>
        <taxon>Candidatus Gottesmaniibacteriota</taxon>
    </lineage>
</organism>
<evidence type="ECO:0000313" key="1">
    <source>
        <dbReference type="EMBL" id="PIR08759.1"/>
    </source>
</evidence>
<comment type="caution">
    <text evidence="1">The sequence shown here is derived from an EMBL/GenBank/DDBJ whole genome shotgun (WGS) entry which is preliminary data.</text>
</comment>
<dbReference type="AlphaFoldDB" id="A0A2H0NIR4"/>
<reference evidence="1 2" key="1">
    <citation type="submission" date="2017-09" db="EMBL/GenBank/DDBJ databases">
        <title>Depth-based differentiation of microbial function through sediment-hosted aquifers and enrichment of novel symbionts in the deep terrestrial subsurface.</title>
        <authorList>
            <person name="Probst A.J."/>
            <person name="Ladd B."/>
            <person name="Jarett J.K."/>
            <person name="Geller-Mcgrath D.E."/>
            <person name="Sieber C.M."/>
            <person name="Emerson J.B."/>
            <person name="Anantharaman K."/>
            <person name="Thomas B.C."/>
            <person name="Malmstrom R."/>
            <person name="Stieglmeier M."/>
            <person name="Klingl A."/>
            <person name="Woyke T."/>
            <person name="Ryan C.M."/>
            <person name="Banfield J.F."/>
        </authorList>
    </citation>
    <scope>NUCLEOTIDE SEQUENCE [LARGE SCALE GENOMIC DNA]</scope>
    <source>
        <strain evidence="1">CG11_big_fil_rev_8_21_14_0_20_37_11</strain>
    </source>
</reference>
<protein>
    <submittedName>
        <fullName evidence="1">Uncharacterized protein</fullName>
    </submittedName>
</protein>
<gene>
    <name evidence="1" type="ORF">COV53_01360</name>
</gene>
<name>A0A2H0NIR4_9BACT</name>
<dbReference type="EMBL" id="PCWS01000027">
    <property type="protein sequence ID" value="PIR08759.1"/>
    <property type="molecule type" value="Genomic_DNA"/>
</dbReference>
<dbReference type="Proteomes" id="UP000230707">
    <property type="component" value="Unassembled WGS sequence"/>
</dbReference>
<sequence length="97" mass="10900">MDIHRSVEQYGAAGKEQLNDFGDSDFTMGDLLEIHECYLATGTPATWDGDNQMFLAPDLSDDLPETRIDPRNAVVEIYGAPVRRYPPQLRVFRGGRV</sequence>
<evidence type="ECO:0000313" key="2">
    <source>
        <dbReference type="Proteomes" id="UP000230707"/>
    </source>
</evidence>